<evidence type="ECO:0000256" key="4">
    <source>
        <dbReference type="ARBA" id="ARBA00022801"/>
    </source>
</evidence>
<dbReference type="PANTHER" id="PTHR43126:SF2">
    <property type="entry name" value="D-ALANYL-D-ALANINE DIPEPTIDASE"/>
    <property type="match status" value="1"/>
</dbReference>
<dbReference type="EMBL" id="NBYN01000003">
    <property type="protein sequence ID" value="OSO97334.1"/>
    <property type="molecule type" value="Genomic_DNA"/>
</dbReference>
<dbReference type="SUPFAM" id="SSF55166">
    <property type="entry name" value="Hedgehog/DD-peptidase"/>
    <property type="match status" value="1"/>
</dbReference>
<dbReference type="CDD" id="cd14843">
    <property type="entry name" value="D-Ala-D-Ala_dipeptidase_like"/>
    <property type="match status" value="1"/>
</dbReference>
<dbReference type="InterPro" id="IPR009045">
    <property type="entry name" value="Zn_M74/Hedgehog-like"/>
</dbReference>
<keyword evidence="8 10" id="KW-0961">Cell wall biogenesis/degradation</keyword>
<evidence type="ECO:0000256" key="10">
    <source>
        <dbReference type="PIRNR" id="PIRNR026671"/>
    </source>
</evidence>
<feature type="active site" description="Proton donor/acceptor" evidence="9">
    <location>
        <position position="199"/>
    </location>
</feature>
<dbReference type="RefSeq" id="WP_009343779.1">
    <property type="nucleotide sequence ID" value="NZ_NBYN01000003.1"/>
</dbReference>
<dbReference type="GO" id="GO:0008237">
    <property type="term" value="F:metallopeptidase activity"/>
    <property type="evidence" value="ECO:0007669"/>
    <property type="project" value="UniProtKB-KW"/>
</dbReference>
<gene>
    <name evidence="11" type="ORF">B7O87_00765</name>
</gene>
<protein>
    <recommendedName>
        <fullName evidence="9 10">D-alanyl-D-alanine dipeptidase</fullName>
        <shortName evidence="9 10">D-Ala-D-Ala dipeptidase</shortName>
        <ecNumber evidence="9 10">3.4.13.22</ecNumber>
    </recommendedName>
</protein>
<dbReference type="GO" id="GO:0160237">
    <property type="term" value="F:D-Ala-D-Ala dipeptidase activity"/>
    <property type="evidence" value="ECO:0007669"/>
    <property type="project" value="UniProtKB-EC"/>
</dbReference>
<sequence>MRPYHQIPIIESGEPLVEIPLELFAVEKPHPYLKLGARYGQYSPYFLRKTVVKNLIHAQNYLNLLSPGWHIQIFDAYRPVGVQQFMVDYSFIQLAKARGILEQNLSDDQREKIWQQVYEIWAPPSSNPHTPPPHSTGAAVDITLVNEQGEIINMGSPIDEISERSHPDYYLNKHSQYHQSREMLNNIMCQAGFQRHPREWWHFSFGDQMWAWLSHQSTAIYGFCE</sequence>
<dbReference type="Pfam" id="PF01427">
    <property type="entry name" value="Peptidase_M15"/>
    <property type="match status" value="1"/>
</dbReference>
<organism evidence="11 12">
    <name type="scientific">Cylindrospermopsis raciborskii CENA303</name>
    <dbReference type="NCBI Taxonomy" id="1170769"/>
    <lineage>
        <taxon>Bacteria</taxon>
        <taxon>Bacillati</taxon>
        <taxon>Cyanobacteriota</taxon>
        <taxon>Cyanophyceae</taxon>
        <taxon>Nostocales</taxon>
        <taxon>Aphanizomenonaceae</taxon>
        <taxon>Cylindrospermopsis</taxon>
    </lineage>
</organism>
<comment type="function">
    <text evidence="9 10">Catalyzes hydrolysis of the D-alanyl-D-alanine dipeptide.</text>
</comment>
<keyword evidence="5 9" id="KW-0862">Zinc</keyword>
<feature type="binding site" evidence="9">
    <location>
        <position position="141"/>
    </location>
    <ligand>
        <name>Zn(2+)</name>
        <dbReference type="ChEBI" id="CHEBI:29105"/>
        <note>catalytic</note>
    </ligand>
</feature>
<feature type="binding site" evidence="9">
    <location>
        <position position="202"/>
    </location>
    <ligand>
        <name>Zn(2+)</name>
        <dbReference type="ChEBI" id="CHEBI:29105"/>
        <note>catalytic</note>
    </ligand>
</feature>
<dbReference type="Proteomes" id="UP000192997">
    <property type="component" value="Unassembled WGS sequence"/>
</dbReference>
<evidence type="ECO:0000256" key="7">
    <source>
        <dbReference type="ARBA" id="ARBA00023049"/>
    </source>
</evidence>
<proteinExistence type="inferred from homology"/>
<dbReference type="GO" id="GO:0071555">
    <property type="term" value="P:cell wall organization"/>
    <property type="evidence" value="ECO:0007669"/>
    <property type="project" value="UniProtKB-KW"/>
</dbReference>
<dbReference type="PIRSF" id="PIRSF026671">
    <property type="entry name" value="AA_dipeptidase"/>
    <property type="match status" value="1"/>
</dbReference>
<dbReference type="HAMAP" id="MF_01924">
    <property type="entry name" value="A_A_dipeptidase"/>
    <property type="match status" value="1"/>
</dbReference>
<dbReference type="EC" id="3.4.13.22" evidence="9 10"/>
<keyword evidence="3 9" id="KW-0479">Metal-binding</keyword>
<feature type="site" description="Transition state stabilizer" evidence="9">
    <location>
        <position position="78"/>
    </location>
</feature>
<accession>A0A1X4GJI2</accession>
<evidence type="ECO:0000256" key="2">
    <source>
        <dbReference type="ARBA" id="ARBA00022670"/>
    </source>
</evidence>
<keyword evidence="2 9" id="KW-0645">Protease</keyword>
<evidence type="ECO:0000313" key="11">
    <source>
        <dbReference type="EMBL" id="OSO97334.1"/>
    </source>
</evidence>
<evidence type="ECO:0000313" key="12">
    <source>
        <dbReference type="Proteomes" id="UP000192997"/>
    </source>
</evidence>
<evidence type="ECO:0000256" key="1">
    <source>
        <dbReference type="ARBA" id="ARBA00001362"/>
    </source>
</evidence>
<keyword evidence="6 9" id="KW-0224">Dipeptidase</keyword>
<feature type="binding site" evidence="9">
    <location>
        <position position="134"/>
    </location>
    <ligand>
        <name>Zn(2+)</name>
        <dbReference type="ChEBI" id="CHEBI:29105"/>
        <note>catalytic</note>
    </ligand>
</feature>
<comment type="catalytic activity">
    <reaction evidence="1 9 10">
        <text>D-alanyl-D-alanine + H2O = 2 D-alanine</text>
        <dbReference type="Rhea" id="RHEA:20661"/>
        <dbReference type="ChEBI" id="CHEBI:15377"/>
        <dbReference type="ChEBI" id="CHEBI:57416"/>
        <dbReference type="ChEBI" id="CHEBI:57822"/>
        <dbReference type="EC" id="3.4.13.22"/>
    </reaction>
</comment>
<dbReference type="InterPro" id="IPR000755">
    <property type="entry name" value="A_A_dipeptidase"/>
</dbReference>
<dbReference type="GO" id="GO:0008270">
    <property type="term" value="F:zinc ion binding"/>
    <property type="evidence" value="ECO:0007669"/>
    <property type="project" value="UniProtKB-UniRule"/>
</dbReference>
<evidence type="ECO:0000256" key="8">
    <source>
        <dbReference type="ARBA" id="ARBA00023316"/>
    </source>
</evidence>
<evidence type="ECO:0000256" key="3">
    <source>
        <dbReference type="ARBA" id="ARBA00022723"/>
    </source>
</evidence>
<dbReference type="PANTHER" id="PTHR43126">
    <property type="entry name" value="D-ALANYL-D-ALANINE DIPEPTIDASE"/>
    <property type="match status" value="1"/>
</dbReference>
<comment type="similarity">
    <text evidence="9 10">Belongs to the peptidase M15D family.</text>
</comment>
<name>A0A1X4GJI2_9CYAN</name>
<dbReference type="AlphaFoldDB" id="A0A1X4GJI2"/>
<evidence type="ECO:0000256" key="5">
    <source>
        <dbReference type="ARBA" id="ARBA00022833"/>
    </source>
</evidence>
<dbReference type="GO" id="GO:0006508">
    <property type="term" value="P:proteolysis"/>
    <property type="evidence" value="ECO:0007669"/>
    <property type="project" value="UniProtKB-KW"/>
</dbReference>
<comment type="cofactor">
    <cofactor evidence="9">
        <name>Zn(2+)</name>
        <dbReference type="ChEBI" id="CHEBI:29105"/>
    </cofactor>
    <text evidence="9">Binds 1 zinc ion per subunit.</text>
</comment>
<dbReference type="Gene3D" id="3.30.1380.10">
    <property type="match status" value="1"/>
</dbReference>
<reference evidence="12" key="1">
    <citation type="submission" date="2017-04" db="EMBL/GenBank/DDBJ databases">
        <authorList>
            <person name="Abreu V.A."/>
            <person name="Popin R.V."/>
            <person name="Rigonato J."/>
            <person name="Andreote A.P."/>
            <person name="Schaker P.C."/>
            <person name="Hoff-Risseti C."/>
            <person name="Alvarenga D.O."/>
            <person name="Varani A.M."/>
            <person name="Fiore M.F."/>
        </authorList>
    </citation>
    <scope>NUCLEOTIDE SEQUENCE [LARGE SCALE GENOMIC DNA]</scope>
    <source>
        <strain evidence="12">CENA303</strain>
    </source>
</reference>
<keyword evidence="7 9" id="KW-0482">Metalloprotease</keyword>
<comment type="caution">
    <text evidence="11">The sequence shown here is derived from an EMBL/GenBank/DDBJ whole genome shotgun (WGS) entry which is preliminary data.</text>
</comment>
<keyword evidence="4 9" id="KW-0378">Hydrolase</keyword>
<evidence type="ECO:0000256" key="6">
    <source>
        <dbReference type="ARBA" id="ARBA00022997"/>
    </source>
</evidence>
<evidence type="ECO:0000256" key="9">
    <source>
        <dbReference type="HAMAP-Rule" id="MF_01924"/>
    </source>
</evidence>